<dbReference type="InterPro" id="IPR058578">
    <property type="entry name" value="IspG_TIM"/>
</dbReference>
<dbReference type="STRING" id="649761.HMPREF0973_01406"/>
<feature type="binding site" evidence="7">
    <location>
        <position position="586"/>
    </location>
    <ligand>
        <name>[4Fe-4S] cluster</name>
        <dbReference type="ChEBI" id="CHEBI:49883"/>
    </ligand>
</feature>
<proteinExistence type="inferred from homology"/>
<protein>
    <recommendedName>
        <fullName evidence="7">4-hydroxy-3-methylbut-2-en-1-yl diphosphate synthase (flavodoxin)</fullName>
        <ecNumber evidence="7">1.17.7.3</ecNumber>
    </recommendedName>
    <alternativeName>
        <fullName evidence="7">1-hydroxy-2-methyl-2-(E)-butenyl 4-diphosphate synthase</fullName>
    </alternativeName>
</protein>
<dbReference type="Proteomes" id="UP000003327">
    <property type="component" value="Unassembled WGS sequence"/>
</dbReference>
<dbReference type="GO" id="GO:0019288">
    <property type="term" value="P:isopentenyl diphosphate biosynthetic process, methylerythritol 4-phosphate pathway"/>
    <property type="evidence" value="ECO:0007669"/>
    <property type="project" value="UniProtKB-UniRule"/>
</dbReference>
<dbReference type="eggNOG" id="COG0821">
    <property type="taxonomic scope" value="Bacteria"/>
</dbReference>
<comment type="pathway">
    <text evidence="7">Isoprenoid biosynthesis; isopentenyl diphosphate biosynthesis via DXP pathway; isopentenyl diphosphate from 1-deoxy-D-xylulose 5-phosphate: step 5/6.</text>
</comment>
<name>C9MP68_9BACT</name>
<dbReference type="NCBIfam" id="TIGR00612">
    <property type="entry name" value="ispG_gcpE"/>
    <property type="match status" value="1"/>
</dbReference>
<dbReference type="InterPro" id="IPR011005">
    <property type="entry name" value="Dihydropteroate_synth-like_sf"/>
</dbReference>
<evidence type="ECO:0000256" key="2">
    <source>
        <dbReference type="ARBA" id="ARBA00022723"/>
    </source>
</evidence>
<dbReference type="InterPro" id="IPR058579">
    <property type="entry name" value="IspG_C"/>
</dbReference>
<keyword evidence="3 7" id="KW-0560">Oxidoreductase</keyword>
<dbReference type="Gene3D" id="3.20.20.20">
    <property type="entry name" value="Dihydropteroate synthase-like"/>
    <property type="match status" value="1"/>
</dbReference>
<keyword evidence="6 7" id="KW-0414">Isoprene biosynthesis</keyword>
<dbReference type="GO" id="GO:0141197">
    <property type="term" value="F:4-hydroxy-3-methylbut-2-enyl-diphosphate synthase activity (flavodoxin)"/>
    <property type="evidence" value="ECO:0007669"/>
    <property type="project" value="UniProtKB-EC"/>
</dbReference>
<dbReference type="PANTHER" id="PTHR30454">
    <property type="entry name" value="4-HYDROXY-3-METHYLBUT-2-EN-1-YL DIPHOSPHATE SYNTHASE"/>
    <property type="match status" value="1"/>
</dbReference>
<comment type="cofactor">
    <cofactor evidence="7">
        <name>[4Fe-4S] cluster</name>
        <dbReference type="ChEBI" id="CHEBI:49883"/>
    </cofactor>
    <text evidence="7">Binds 1 [4Fe-4S] cluster.</text>
</comment>
<keyword evidence="4 7" id="KW-0408">Iron</keyword>
<dbReference type="OrthoDB" id="9803214at2"/>
<dbReference type="GO" id="GO:0051539">
    <property type="term" value="F:4 iron, 4 sulfur cluster binding"/>
    <property type="evidence" value="ECO:0007669"/>
    <property type="project" value="UniProtKB-UniRule"/>
</dbReference>
<feature type="binding site" evidence="7">
    <location>
        <position position="552"/>
    </location>
    <ligand>
        <name>[4Fe-4S] cluster</name>
        <dbReference type="ChEBI" id="CHEBI:49883"/>
    </ligand>
</feature>
<dbReference type="AlphaFoldDB" id="C9MP68"/>
<keyword evidence="1 7" id="KW-0004">4Fe-4S</keyword>
<comment type="similarity">
    <text evidence="7">Belongs to the IspG family.</text>
</comment>
<evidence type="ECO:0000256" key="3">
    <source>
        <dbReference type="ARBA" id="ARBA00023002"/>
    </source>
</evidence>
<comment type="function">
    <text evidence="7">Converts 2C-methyl-D-erythritol 2,4-cyclodiphosphate (ME-2,4cPP) into 1-hydroxy-2-methyl-2-(E)-butenyl 4-diphosphate.</text>
</comment>
<dbReference type="PIRSF" id="PIRSF037336">
    <property type="entry name" value="IspG_like"/>
    <property type="match status" value="1"/>
</dbReference>
<dbReference type="GO" id="GO:0005506">
    <property type="term" value="F:iron ion binding"/>
    <property type="evidence" value="ECO:0007669"/>
    <property type="project" value="InterPro"/>
</dbReference>
<evidence type="ECO:0000259" key="9">
    <source>
        <dbReference type="Pfam" id="PF26540"/>
    </source>
</evidence>
<keyword evidence="5 7" id="KW-0411">Iron-sulfur</keyword>
<feature type="binding site" evidence="7">
    <location>
        <position position="593"/>
    </location>
    <ligand>
        <name>[4Fe-4S] cluster</name>
        <dbReference type="ChEBI" id="CHEBI:49883"/>
    </ligand>
</feature>
<comment type="catalytic activity">
    <reaction evidence="7">
        <text>(2E)-4-hydroxy-3-methylbut-2-enyl diphosphate + oxidized [flavodoxin] + H2O + 2 H(+) = 2-C-methyl-D-erythritol 2,4-cyclic diphosphate + reduced [flavodoxin]</text>
        <dbReference type="Rhea" id="RHEA:43604"/>
        <dbReference type="Rhea" id="RHEA-COMP:10622"/>
        <dbReference type="Rhea" id="RHEA-COMP:10623"/>
        <dbReference type="ChEBI" id="CHEBI:15377"/>
        <dbReference type="ChEBI" id="CHEBI:15378"/>
        <dbReference type="ChEBI" id="CHEBI:57618"/>
        <dbReference type="ChEBI" id="CHEBI:58210"/>
        <dbReference type="ChEBI" id="CHEBI:58483"/>
        <dbReference type="ChEBI" id="CHEBI:128753"/>
        <dbReference type="EC" id="1.17.7.3"/>
    </reaction>
</comment>
<dbReference type="InterPro" id="IPR017178">
    <property type="entry name" value="IspG_atypical"/>
</dbReference>
<dbReference type="InterPro" id="IPR045854">
    <property type="entry name" value="NO2/SO3_Rdtase_4Fe4S_sf"/>
</dbReference>
<dbReference type="EC" id="1.17.7.3" evidence="7"/>
<gene>
    <name evidence="7 10" type="primary">ispG</name>
    <name evidence="10" type="ORF">HMPREF0973_01406</name>
</gene>
<feature type="domain" description="IspG TIM-barrel" evidence="8">
    <location>
        <begin position="14"/>
        <end position="282"/>
    </location>
</feature>
<dbReference type="Gene3D" id="3.30.413.10">
    <property type="entry name" value="Sulfite Reductase Hemoprotein, domain 1"/>
    <property type="match status" value="1"/>
</dbReference>
<evidence type="ECO:0000313" key="11">
    <source>
        <dbReference type="Proteomes" id="UP000003327"/>
    </source>
</evidence>
<keyword evidence="2 7" id="KW-0479">Metal-binding</keyword>
<dbReference type="UniPathway" id="UPA00056">
    <property type="reaction ID" value="UER00096"/>
</dbReference>
<sequence>MIDLFNYARRKTTVAHVGALNIGGENPVRIQSMTTTSTDDTEGSVAQAKRIIDAGGELVRLTTQGKREAENLKHINAKLRAAGYNTPLCADVHFNANVADVAALYAEKVRINPGNYVDPARTFKKLEYTDEEYAQELKKIEDRLVPFINICKENHTAVRIGVNHGSLSDRIRNRYGDTPEGIVASCMEFLHIFRKHNFHDVVISIKSSNTVVMVRSVRLLVSEMEKEGMNYPLHLGVTEAGEGEDGRIKSAVGIGALLADGIGDTIRVSLSEEPECEIPVAKYLAWYLRRHEKHILIPGEAYAGFDYLRPERRKTVAAGNIGGDNVPVVIATRHPKQAAVEVSSAELPSPDYIYVQGELPEKQEKKQRYILDYDAYMNLANSGCQSLENVYPIFPVTGMPFISAINKDVKFLVLKFGTPSEEFLACLKAHPEVVVICMTNHQNRLGDQRALAHQLMIAGVKNPLIFAQMYQHSTTDAPIQPANTPASLIVSPKEQFQLEAAADMGALMMDGLTDGLWLMNNGDLAQEDIEQTAFAILQAGRLRMVKTEYISCPGCGRTLYDLRTTIARIKEATKGMKGLKVGIMGCIVNGPGEMADADYGYVGAGPKKVSLYRKQVCIEHNIPEEEAVEHLLALIRADQAEKNK</sequence>
<evidence type="ECO:0000256" key="4">
    <source>
        <dbReference type="ARBA" id="ARBA00023004"/>
    </source>
</evidence>
<feature type="binding site" evidence="7">
    <location>
        <position position="555"/>
    </location>
    <ligand>
        <name>[4Fe-4S] cluster</name>
        <dbReference type="ChEBI" id="CHEBI:49883"/>
    </ligand>
</feature>
<evidence type="ECO:0000259" key="8">
    <source>
        <dbReference type="Pfam" id="PF04551"/>
    </source>
</evidence>
<comment type="caution">
    <text evidence="10">The sequence shown here is derived from an EMBL/GenBank/DDBJ whole genome shotgun (WGS) entry which is preliminary data.</text>
</comment>
<dbReference type="HAMAP" id="MF_00159">
    <property type="entry name" value="IspG"/>
    <property type="match status" value="1"/>
</dbReference>
<keyword evidence="11" id="KW-1185">Reference proteome</keyword>
<dbReference type="SUPFAM" id="SSF56014">
    <property type="entry name" value="Nitrite and sulphite reductase 4Fe-4S domain-like"/>
    <property type="match status" value="1"/>
</dbReference>
<dbReference type="FunFam" id="3.20.20.20:FF:000005">
    <property type="entry name" value="4-hydroxy-3-methylbut-2-en-1-yl diphosphate synthase (flavodoxin)"/>
    <property type="match status" value="1"/>
</dbReference>
<accession>C9MP68</accession>
<dbReference type="NCBIfam" id="NF002534">
    <property type="entry name" value="PRK02048.1"/>
    <property type="match status" value="1"/>
</dbReference>
<evidence type="ECO:0000256" key="1">
    <source>
        <dbReference type="ARBA" id="ARBA00022485"/>
    </source>
</evidence>
<evidence type="ECO:0000256" key="5">
    <source>
        <dbReference type="ARBA" id="ARBA00023014"/>
    </source>
</evidence>
<dbReference type="EMBL" id="ACVA01000031">
    <property type="protein sequence ID" value="EEX18871.1"/>
    <property type="molecule type" value="Genomic_DNA"/>
</dbReference>
<evidence type="ECO:0000256" key="7">
    <source>
        <dbReference type="HAMAP-Rule" id="MF_00159"/>
    </source>
</evidence>
<dbReference type="Pfam" id="PF04551">
    <property type="entry name" value="GcpE"/>
    <property type="match status" value="1"/>
</dbReference>
<dbReference type="GO" id="GO:0016114">
    <property type="term" value="P:terpenoid biosynthetic process"/>
    <property type="evidence" value="ECO:0007669"/>
    <property type="project" value="InterPro"/>
</dbReference>
<dbReference type="GO" id="GO:0046429">
    <property type="term" value="F:4-hydroxy-3-methylbut-2-en-1-yl diphosphate synthase activity (ferredoxin)"/>
    <property type="evidence" value="ECO:0007669"/>
    <property type="project" value="UniProtKB-UniRule"/>
</dbReference>
<evidence type="ECO:0000313" key="10">
    <source>
        <dbReference type="EMBL" id="EEX18871.1"/>
    </source>
</evidence>
<dbReference type="PANTHER" id="PTHR30454:SF0">
    <property type="entry name" value="4-HYDROXY-3-METHYLBUT-2-EN-1-YL DIPHOSPHATE SYNTHASE (FERREDOXIN), CHLOROPLASTIC"/>
    <property type="match status" value="1"/>
</dbReference>
<organism evidence="10 11">
    <name type="scientific">Prevotella veroralis F0319</name>
    <dbReference type="NCBI Taxonomy" id="649761"/>
    <lineage>
        <taxon>Bacteria</taxon>
        <taxon>Pseudomonadati</taxon>
        <taxon>Bacteroidota</taxon>
        <taxon>Bacteroidia</taxon>
        <taxon>Bacteroidales</taxon>
        <taxon>Prevotellaceae</taxon>
        <taxon>Prevotella</taxon>
    </lineage>
</organism>
<reference evidence="10 11" key="1">
    <citation type="submission" date="2009-09" db="EMBL/GenBank/DDBJ databases">
        <authorList>
            <person name="Weinstock G."/>
            <person name="Sodergren E."/>
            <person name="Clifton S."/>
            <person name="Fulton L."/>
            <person name="Fulton B."/>
            <person name="Courtney L."/>
            <person name="Fronick C."/>
            <person name="Harrison M."/>
            <person name="Strong C."/>
            <person name="Farmer C."/>
            <person name="Delahaunty K."/>
            <person name="Markovic C."/>
            <person name="Hall O."/>
            <person name="Minx P."/>
            <person name="Tomlinson C."/>
            <person name="Mitreva M."/>
            <person name="Nelson J."/>
            <person name="Hou S."/>
            <person name="Wollam A."/>
            <person name="Pepin K.H."/>
            <person name="Johnson M."/>
            <person name="Bhonagiri V."/>
            <person name="Nash W.E."/>
            <person name="Warren W."/>
            <person name="Chinwalla A."/>
            <person name="Mardis E.R."/>
            <person name="Wilson R.K."/>
        </authorList>
    </citation>
    <scope>NUCLEOTIDE SEQUENCE [LARGE SCALE GENOMIC DNA]</scope>
    <source>
        <strain evidence="10 11">F0319</strain>
    </source>
</reference>
<dbReference type="Pfam" id="PF26540">
    <property type="entry name" value="GcpE_C"/>
    <property type="match status" value="1"/>
</dbReference>
<dbReference type="HOGENOM" id="CLU_012689_0_0_10"/>
<dbReference type="InterPro" id="IPR004588">
    <property type="entry name" value="IspG_bac-typ"/>
</dbReference>
<evidence type="ECO:0000256" key="6">
    <source>
        <dbReference type="ARBA" id="ARBA00023229"/>
    </source>
</evidence>
<feature type="domain" description="IspG C-terminal" evidence="9">
    <location>
        <begin position="548"/>
        <end position="636"/>
    </location>
</feature>
<dbReference type="RefSeq" id="WP_004383072.1">
    <property type="nucleotide sequence ID" value="NZ_GG698713.1"/>
</dbReference>